<evidence type="ECO:0000256" key="6">
    <source>
        <dbReference type="ARBA" id="ARBA00023136"/>
    </source>
</evidence>
<proteinExistence type="inferred from homology"/>
<dbReference type="InterPro" id="IPR051371">
    <property type="entry name" value="Ras_palmitoyltransferase"/>
</dbReference>
<feature type="compositionally biased region" description="Pro residues" evidence="7">
    <location>
        <begin position="92"/>
        <end position="111"/>
    </location>
</feature>
<dbReference type="OrthoDB" id="5377273at2759"/>
<dbReference type="PANTHER" id="PTHR13254">
    <property type="entry name" value="GOLGI AUTOANTIGEN, GOLGIN SUBFAMILY A, 7"/>
    <property type="match status" value="1"/>
</dbReference>
<feature type="domain" description="Golgin subfamily A member 7/ERF4" evidence="8">
    <location>
        <begin position="413"/>
        <end position="536"/>
    </location>
</feature>
<gene>
    <name evidence="9" type="ORF">L207DRAFT_636643</name>
</gene>
<dbReference type="GO" id="GO:0005789">
    <property type="term" value="C:endoplasmic reticulum membrane"/>
    <property type="evidence" value="ECO:0007669"/>
    <property type="project" value="UniProtKB-SubCell"/>
</dbReference>
<name>A0A2J6RDU5_HYAVF</name>
<evidence type="ECO:0000313" key="9">
    <source>
        <dbReference type="EMBL" id="PMD36684.1"/>
    </source>
</evidence>
<accession>A0A2J6RDU5</accession>
<evidence type="ECO:0000256" key="1">
    <source>
        <dbReference type="ARBA" id="ARBA00004406"/>
    </source>
</evidence>
<dbReference type="EMBL" id="KZ613950">
    <property type="protein sequence ID" value="PMD36684.1"/>
    <property type="molecule type" value="Genomic_DNA"/>
</dbReference>
<dbReference type="InterPro" id="IPR019383">
    <property type="entry name" value="Golgin_A_7/ERF4"/>
</dbReference>
<comment type="similarity">
    <text evidence="2">Belongs to the ERF4 family.</text>
</comment>
<dbReference type="AlphaFoldDB" id="A0A2J6RDU5"/>
<dbReference type="STRING" id="1149755.A0A2J6RDU5"/>
<feature type="region of interest" description="Disordered" evidence="7">
    <location>
        <begin position="52"/>
        <end position="171"/>
    </location>
</feature>
<feature type="compositionally biased region" description="Basic and acidic residues" evidence="7">
    <location>
        <begin position="555"/>
        <end position="577"/>
    </location>
</feature>
<reference evidence="9 10" key="1">
    <citation type="submission" date="2016-04" db="EMBL/GenBank/DDBJ databases">
        <title>A degradative enzymes factory behind the ericoid mycorrhizal symbiosis.</title>
        <authorList>
            <consortium name="DOE Joint Genome Institute"/>
            <person name="Martino E."/>
            <person name="Morin E."/>
            <person name="Grelet G."/>
            <person name="Kuo A."/>
            <person name="Kohler A."/>
            <person name="Daghino S."/>
            <person name="Barry K."/>
            <person name="Choi C."/>
            <person name="Cichocki N."/>
            <person name="Clum A."/>
            <person name="Copeland A."/>
            <person name="Hainaut M."/>
            <person name="Haridas S."/>
            <person name="Labutti K."/>
            <person name="Lindquist E."/>
            <person name="Lipzen A."/>
            <person name="Khouja H.-R."/>
            <person name="Murat C."/>
            <person name="Ohm R."/>
            <person name="Olson A."/>
            <person name="Spatafora J."/>
            <person name="Veneault-Fourrey C."/>
            <person name="Henrissat B."/>
            <person name="Grigoriev I."/>
            <person name="Martin F."/>
            <person name="Perotto S."/>
        </authorList>
    </citation>
    <scope>NUCLEOTIDE SEQUENCE [LARGE SCALE GENOMIC DNA]</scope>
    <source>
        <strain evidence="9 10">F</strain>
    </source>
</reference>
<keyword evidence="5" id="KW-0256">Endoplasmic reticulum</keyword>
<comment type="subcellular location">
    <subcellularLocation>
        <location evidence="1">Endoplasmic reticulum membrane</location>
        <topology evidence="1">Peripheral membrane protein</topology>
    </subcellularLocation>
</comment>
<comment type="subunit">
    <text evidence="3">Interacts with ERF2.</text>
</comment>
<dbReference type="PANTHER" id="PTHR13254:SF0">
    <property type="entry name" value="GOLGIN SUBFAMILY A MEMBER 7_ERF4 DOMAIN-CONTAINING PROTEIN"/>
    <property type="match status" value="1"/>
</dbReference>
<protein>
    <recommendedName>
        <fullName evidence="4">Ras modification protein ERF4</fullName>
    </recommendedName>
</protein>
<dbReference type="GO" id="GO:0031211">
    <property type="term" value="C:endoplasmic reticulum palmitoyltransferase complex"/>
    <property type="evidence" value="ECO:0007669"/>
    <property type="project" value="TreeGrafter"/>
</dbReference>
<organism evidence="9 10">
    <name type="scientific">Hyaloscypha variabilis (strain UAMH 11265 / GT02V1 / F)</name>
    <name type="common">Meliniomyces variabilis</name>
    <dbReference type="NCBI Taxonomy" id="1149755"/>
    <lineage>
        <taxon>Eukaryota</taxon>
        <taxon>Fungi</taxon>
        <taxon>Dikarya</taxon>
        <taxon>Ascomycota</taxon>
        <taxon>Pezizomycotina</taxon>
        <taxon>Leotiomycetes</taxon>
        <taxon>Helotiales</taxon>
        <taxon>Hyaloscyphaceae</taxon>
        <taxon>Hyaloscypha</taxon>
        <taxon>Hyaloscypha variabilis</taxon>
    </lineage>
</organism>
<dbReference type="Proteomes" id="UP000235786">
    <property type="component" value="Unassembled WGS sequence"/>
</dbReference>
<feature type="compositionally biased region" description="Polar residues" evidence="7">
    <location>
        <begin position="52"/>
        <end position="75"/>
    </location>
</feature>
<feature type="region of interest" description="Disordered" evidence="7">
    <location>
        <begin position="538"/>
        <end position="577"/>
    </location>
</feature>
<evidence type="ECO:0000256" key="7">
    <source>
        <dbReference type="SAM" id="MobiDB-lite"/>
    </source>
</evidence>
<evidence type="ECO:0000256" key="5">
    <source>
        <dbReference type="ARBA" id="ARBA00022824"/>
    </source>
</evidence>
<feature type="region of interest" description="Disordered" evidence="7">
    <location>
        <begin position="222"/>
        <end position="385"/>
    </location>
</feature>
<sequence length="577" mass="63222">MNLRGDLSACSALQQLDLAKHRFLNILQQDRRRPSAAALRISISSTVTNRYTPHSLAQASSRRGGTVETASQAGPSSAHKHTISSLTANPRIPSPSFQPPYPTPSPIPATTPEPQVRITSPTRWSLRNALIGGGNPDFASPFRHRSGSNSTQRGRPRPSAARLWNPTNSTRVYPQYNRSAARRRTKSPQERAVIAIPLQHPDLNSPREGAGAGGEYPLLTLPEQRQNRHSGSTRASLQVERSGSSAGTSNRISLPRSVSIDIARRKSGDVSPVTPTLDKGKGRAVEDEEATEQLPKKATGLRKRGQSASGIIPPQSGLTFHKGKGKANMSTDIERGPDAQYHPGGTSELPRNGSQTSLDAGIGPALSSNNTSIIGSDGPPQNPAEEWGPQHPCFPHMNPHVPLSSPLYQTTRIIRIRRDWMIEGDLAPTFSNLYPEILDPAGVSEADFRTLVERVNNELIPAFNPWGVRNVIDAFLGLVTGYIWEDLGFTAVKGRLRKVEQYLEDWNKDMESRSKEGPGSAPRIMPLRRTGYMNLDIQVPDPEISYPSSLPEDQDQNREEDKPQEQEQDRAVSRASQ</sequence>
<evidence type="ECO:0000256" key="2">
    <source>
        <dbReference type="ARBA" id="ARBA00007732"/>
    </source>
</evidence>
<evidence type="ECO:0000313" key="10">
    <source>
        <dbReference type="Proteomes" id="UP000235786"/>
    </source>
</evidence>
<feature type="compositionally biased region" description="Polar residues" evidence="7">
    <location>
        <begin position="229"/>
        <end position="252"/>
    </location>
</feature>
<dbReference type="GO" id="GO:0006612">
    <property type="term" value="P:protein targeting to membrane"/>
    <property type="evidence" value="ECO:0007669"/>
    <property type="project" value="TreeGrafter"/>
</dbReference>
<dbReference type="Pfam" id="PF10256">
    <property type="entry name" value="Erf4"/>
    <property type="match status" value="1"/>
</dbReference>
<evidence type="ECO:0000256" key="4">
    <source>
        <dbReference type="ARBA" id="ARBA00018463"/>
    </source>
</evidence>
<evidence type="ECO:0000259" key="8">
    <source>
        <dbReference type="Pfam" id="PF10256"/>
    </source>
</evidence>
<keyword evidence="6" id="KW-0472">Membrane</keyword>
<keyword evidence="10" id="KW-1185">Reference proteome</keyword>
<evidence type="ECO:0000256" key="3">
    <source>
        <dbReference type="ARBA" id="ARBA00011396"/>
    </source>
</evidence>